<evidence type="ECO:0000313" key="8">
    <source>
        <dbReference type="Proteomes" id="UP001165143"/>
    </source>
</evidence>
<keyword evidence="3" id="KW-0804">Transcription</keyword>
<feature type="region of interest" description="Disordered" evidence="5">
    <location>
        <begin position="1"/>
        <end position="22"/>
    </location>
</feature>
<feature type="compositionally biased region" description="Polar residues" evidence="5">
    <location>
        <begin position="1"/>
        <end position="12"/>
    </location>
</feature>
<sequence length="228" mass="24525">MPQDETPQNETPQLKPAAPLRRRGAAMRRAVLDATVRLLAEGGLEAATVAAIAAAAGVHETSVYRNWGTREDLLREALADYTDQALPLPDTGSLREDLHQLLTALGAFLDTPEGPALLHLSIAPATAETRSGRDAYWADRLARAERLLHRAAARGEIRPDADPRTAVEALMSPLLARHLLLGEPVTPAYVTALVDLAMDGLAPRTAPRTDSRTLPAADARRYRGGVSR</sequence>
<dbReference type="Gene3D" id="1.10.10.60">
    <property type="entry name" value="Homeodomain-like"/>
    <property type="match status" value="1"/>
</dbReference>
<reference evidence="7" key="1">
    <citation type="submission" date="2023-02" db="EMBL/GenBank/DDBJ databases">
        <title>Kitasatospora phosalacinea NBRC 14362.</title>
        <authorList>
            <person name="Ichikawa N."/>
            <person name="Sato H."/>
            <person name="Tonouchi N."/>
        </authorList>
    </citation>
    <scope>NUCLEOTIDE SEQUENCE</scope>
    <source>
        <strain evidence="7">NBRC 14362</strain>
    </source>
</reference>
<dbReference type="Pfam" id="PF16859">
    <property type="entry name" value="TetR_C_11"/>
    <property type="match status" value="1"/>
</dbReference>
<dbReference type="SUPFAM" id="SSF48498">
    <property type="entry name" value="Tetracyclin repressor-like, C-terminal domain"/>
    <property type="match status" value="1"/>
</dbReference>
<dbReference type="InterPro" id="IPR011075">
    <property type="entry name" value="TetR_C"/>
</dbReference>
<dbReference type="Proteomes" id="UP001165143">
    <property type="component" value="Unassembled WGS sequence"/>
</dbReference>
<dbReference type="EMBL" id="BSRX01000001">
    <property type="protein sequence ID" value="GLW52163.1"/>
    <property type="molecule type" value="Genomic_DNA"/>
</dbReference>
<evidence type="ECO:0000313" key="7">
    <source>
        <dbReference type="EMBL" id="GLW52163.1"/>
    </source>
</evidence>
<dbReference type="PANTHER" id="PTHR30055">
    <property type="entry name" value="HTH-TYPE TRANSCRIPTIONAL REGULATOR RUTR"/>
    <property type="match status" value="1"/>
</dbReference>
<dbReference type="Gene3D" id="1.10.357.10">
    <property type="entry name" value="Tetracycline Repressor, domain 2"/>
    <property type="match status" value="1"/>
</dbReference>
<gene>
    <name evidence="7" type="ORF">Kpho01_01740</name>
</gene>
<keyword evidence="1" id="KW-0805">Transcription regulation</keyword>
<dbReference type="GO" id="GO:0003700">
    <property type="term" value="F:DNA-binding transcription factor activity"/>
    <property type="evidence" value="ECO:0007669"/>
    <property type="project" value="TreeGrafter"/>
</dbReference>
<feature type="region of interest" description="Disordered" evidence="5">
    <location>
        <begin position="204"/>
        <end position="228"/>
    </location>
</feature>
<organism evidence="7 8">
    <name type="scientific">Kitasatospora phosalacinea</name>
    <dbReference type="NCBI Taxonomy" id="2065"/>
    <lineage>
        <taxon>Bacteria</taxon>
        <taxon>Bacillati</taxon>
        <taxon>Actinomycetota</taxon>
        <taxon>Actinomycetes</taxon>
        <taxon>Kitasatosporales</taxon>
        <taxon>Streptomycetaceae</taxon>
        <taxon>Kitasatospora</taxon>
    </lineage>
</organism>
<name>A0A9W6PBX1_9ACTN</name>
<evidence type="ECO:0000256" key="4">
    <source>
        <dbReference type="PROSITE-ProRule" id="PRU00335"/>
    </source>
</evidence>
<dbReference type="Pfam" id="PF00440">
    <property type="entry name" value="TetR_N"/>
    <property type="match status" value="1"/>
</dbReference>
<accession>A0A9W6PBX1</accession>
<keyword evidence="2 4" id="KW-0238">DNA-binding</keyword>
<feature type="DNA-binding region" description="H-T-H motif" evidence="4">
    <location>
        <begin position="48"/>
        <end position="67"/>
    </location>
</feature>
<evidence type="ECO:0000256" key="3">
    <source>
        <dbReference type="ARBA" id="ARBA00023163"/>
    </source>
</evidence>
<dbReference type="SUPFAM" id="SSF46689">
    <property type="entry name" value="Homeodomain-like"/>
    <property type="match status" value="1"/>
</dbReference>
<evidence type="ECO:0000256" key="1">
    <source>
        <dbReference type="ARBA" id="ARBA00023015"/>
    </source>
</evidence>
<dbReference type="PROSITE" id="PS50977">
    <property type="entry name" value="HTH_TETR_2"/>
    <property type="match status" value="1"/>
</dbReference>
<feature type="domain" description="HTH tetR-type" evidence="6">
    <location>
        <begin position="25"/>
        <end position="85"/>
    </location>
</feature>
<comment type="caution">
    <text evidence="7">The sequence shown here is derived from an EMBL/GenBank/DDBJ whole genome shotgun (WGS) entry which is preliminary data.</text>
</comment>
<evidence type="ECO:0000256" key="2">
    <source>
        <dbReference type="ARBA" id="ARBA00023125"/>
    </source>
</evidence>
<evidence type="ECO:0000259" key="6">
    <source>
        <dbReference type="PROSITE" id="PS50977"/>
    </source>
</evidence>
<dbReference type="InterPro" id="IPR009057">
    <property type="entry name" value="Homeodomain-like_sf"/>
</dbReference>
<dbReference type="InterPro" id="IPR001647">
    <property type="entry name" value="HTH_TetR"/>
</dbReference>
<dbReference type="InterPro" id="IPR050109">
    <property type="entry name" value="HTH-type_TetR-like_transc_reg"/>
</dbReference>
<evidence type="ECO:0000256" key="5">
    <source>
        <dbReference type="SAM" id="MobiDB-lite"/>
    </source>
</evidence>
<protein>
    <submittedName>
        <fullName evidence="7">TetR family transcriptional regulator</fullName>
    </submittedName>
</protein>
<dbReference type="AlphaFoldDB" id="A0A9W6PBX1"/>
<dbReference type="PRINTS" id="PR00455">
    <property type="entry name" value="HTHTETR"/>
</dbReference>
<proteinExistence type="predicted"/>
<dbReference type="GO" id="GO:0000976">
    <property type="term" value="F:transcription cis-regulatory region binding"/>
    <property type="evidence" value="ECO:0007669"/>
    <property type="project" value="TreeGrafter"/>
</dbReference>
<dbReference type="InterPro" id="IPR036271">
    <property type="entry name" value="Tet_transcr_reg_TetR-rel_C_sf"/>
</dbReference>
<dbReference type="PANTHER" id="PTHR30055:SF148">
    <property type="entry name" value="TETR-FAMILY TRANSCRIPTIONAL REGULATOR"/>
    <property type="match status" value="1"/>
</dbReference>